<reference evidence="1 2" key="1">
    <citation type="submission" date="2015-04" db="EMBL/GenBank/DDBJ databases">
        <title>Complete genome sequence of Schizopora paradoxa KUC8140, a cosmopolitan wood degrader in East Asia.</title>
        <authorList>
            <consortium name="DOE Joint Genome Institute"/>
            <person name="Min B."/>
            <person name="Park H."/>
            <person name="Jang Y."/>
            <person name="Kim J.-J."/>
            <person name="Kim K.H."/>
            <person name="Pangilinan J."/>
            <person name="Lipzen A."/>
            <person name="Riley R."/>
            <person name="Grigoriev I.V."/>
            <person name="Spatafora J.W."/>
            <person name="Choi I.-G."/>
        </authorList>
    </citation>
    <scope>NUCLEOTIDE SEQUENCE [LARGE SCALE GENOMIC DNA]</scope>
    <source>
        <strain evidence="1 2">KUC8140</strain>
    </source>
</reference>
<dbReference type="InterPro" id="IPR011009">
    <property type="entry name" value="Kinase-like_dom_sf"/>
</dbReference>
<sequence length="332" mass="36821">MNITPPAVASSNYFDMAAVAFKKFFPDPTSLTNCNAHTCPTYFATTASRDSSFVLQFRTRDRALVEPSVYETVKESLGDLAPSTKLLGEHEHNGVTYLVYEQSRLPGQTISRLFRKTDVLPTAAEGVGRLLAKCIIPGTRCGTDRARWFDEVMSKLTLACDSTNPLVEPYKPDFVEVRDAVMAGGLDNLPLAVSNGDFNAINILATANGEVGGVVDWEASAFQERPLGTWLSVVMWIKCLPRLDRYDEYENTAEIEKRFWKGFFSSVPQEVAEQRDALSLAMKVGVILYNCEDWITDMLPRLRAELDCAILSLPEDITEAKSETVLGHSDLA</sequence>
<dbReference type="STRING" id="27342.A0A0H2RQY5"/>
<organism evidence="1 2">
    <name type="scientific">Schizopora paradoxa</name>
    <dbReference type="NCBI Taxonomy" id="27342"/>
    <lineage>
        <taxon>Eukaryota</taxon>
        <taxon>Fungi</taxon>
        <taxon>Dikarya</taxon>
        <taxon>Basidiomycota</taxon>
        <taxon>Agaricomycotina</taxon>
        <taxon>Agaricomycetes</taxon>
        <taxon>Hymenochaetales</taxon>
        <taxon>Schizoporaceae</taxon>
        <taxon>Schizopora</taxon>
    </lineage>
</organism>
<dbReference type="InParanoid" id="A0A0H2RQY5"/>
<proteinExistence type="predicted"/>
<dbReference type="OrthoDB" id="3337671at2759"/>
<gene>
    <name evidence="1" type="ORF">SCHPADRAFT_657290</name>
</gene>
<protein>
    <submittedName>
        <fullName evidence="1">Uncharacterized protein</fullName>
    </submittedName>
</protein>
<name>A0A0H2RQY5_9AGAM</name>
<dbReference type="EMBL" id="KQ086152">
    <property type="protein sequence ID" value="KLO07231.1"/>
    <property type="molecule type" value="Genomic_DNA"/>
</dbReference>
<evidence type="ECO:0000313" key="2">
    <source>
        <dbReference type="Proteomes" id="UP000053477"/>
    </source>
</evidence>
<dbReference type="SUPFAM" id="SSF56112">
    <property type="entry name" value="Protein kinase-like (PK-like)"/>
    <property type="match status" value="1"/>
</dbReference>
<keyword evidence="2" id="KW-1185">Reference proteome</keyword>
<dbReference type="Proteomes" id="UP000053477">
    <property type="component" value="Unassembled WGS sequence"/>
</dbReference>
<dbReference type="AlphaFoldDB" id="A0A0H2RQY5"/>
<accession>A0A0H2RQY5</accession>
<evidence type="ECO:0000313" key="1">
    <source>
        <dbReference type="EMBL" id="KLO07231.1"/>
    </source>
</evidence>